<evidence type="ECO:0000313" key="5">
    <source>
        <dbReference type="Proteomes" id="UP000272051"/>
    </source>
</evidence>
<dbReference type="InterPro" id="IPR000644">
    <property type="entry name" value="CBS_dom"/>
</dbReference>
<dbReference type="PANTHER" id="PTHR43080">
    <property type="entry name" value="CBS DOMAIN-CONTAINING PROTEIN CBSX3, MITOCHONDRIAL"/>
    <property type="match status" value="1"/>
</dbReference>
<evidence type="ECO:0000259" key="3">
    <source>
        <dbReference type="PROSITE" id="PS51371"/>
    </source>
</evidence>
<dbReference type="SUPFAM" id="SSF54631">
    <property type="entry name" value="CBS-domain pair"/>
    <property type="match status" value="1"/>
</dbReference>
<accession>A0A497EQK0</accession>
<feature type="domain" description="CBS" evidence="3">
    <location>
        <begin position="75"/>
        <end position="132"/>
    </location>
</feature>
<name>A0A497EQK0_9CREN</name>
<evidence type="ECO:0000256" key="1">
    <source>
        <dbReference type="ARBA" id="ARBA00023122"/>
    </source>
</evidence>
<dbReference type="SMART" id="SM00116">
    <property type="entry name" value="CBS"/>
    <property type="match status" value="2"/>
</dbReference>
<dbReference type="Pfam" id="PF00571">
    <property type="entry name" value="CBS"/>
    <property type="match status" value="2"/>
</dbReference>
<dbReference type="EMBL" id="QMQX01000200">
    <property type="protein sequence ID" value="RLE49654.1"/>
    <property type="molecule type" value="Genomic_DNA"/>
</dbReference>
<dbReference type="PROSITE" id="PS51371">
    <property type="entry name" value="CBS"/>
    <property type="match status" value="2"/>
</dbReference>
<dbReference type="InterPro" id="IPR051257">
    <property type="entry name" value="Diverse_CBS-Domain"/>
</dbReference>
<gene>
    <name evidence="4" type="ORF">DRJ33_08060</name>
</gene>
<dbReference type="Gene3D" id="3.10.580.10">
    <property type="entry name" value="CBS-domain"/>
    <property type="match status" value="1"/>
</dbReference>
<protein>
    <recommendedName>
        <fullName evidence="3">CBS domain-containing protein</fullName>
    </recommendedName>
</protein>
<dbReference type="InterPro" id="IPR046342">
    <property type="entry name" value="CBS_dom_sf"/>
</dbReference>
<evidence type="ECO:0000313" key="4">
    <source>
        <dbReference type="EMBL" id="RLE49654.1"/>
    </source>
</evidence>
<proteinExistence type="predicted"/>
<organism evidence="4 5">
    <name type="scientific">Thermoproteota archaeon</name>
    <dbReference type="NCBI Taxonomy" id="2056631"/>
    <lineage>
        <taxon>Archaea</taxon>
        <taxon>Thermoproteota</taxon>
    </lineage>
</organism>
<evidence type="ECO:0000256" key="2">
    <source>
        <dbReference type="PROSITE-ProRule" id="PRU00703"/>
    </source>
</evidence>
<comment type="caution">
    <text evidence="4">The sequence shown here is derived from an EMBL/GenBank/DDBJ whole genome shotgun (WGS) entry which is preliminary data.</text>
</comment>
<dbReference type="AlphaFoldDB" id="A0A497EQK0"/>
<keyword evidence="1 2" id="KW-0129">CBS domain</keyword>
<feature type="domain" description="CBS" evidence="3">
    <location>
        <begin position="11"/>
        <end position="68"/>
    </location>
</feature>
<sequence length="285" mass="31489">MWQYPTIKDIMSYPVLTVRPDDKLISAIILMHKHQVGGAVVVEEGKVCGIVTERDVLSAIAKGINPATCVVRQVMSKNVVTCKPNDTILRAFTLMKRLKIRHLPVLNQGTLVGIISSRDVDWACVNEIFNTTCALMHSLIETLSKFLKSGLASLMPQLMESFQIQLSLQGGVGGVDEALEDAQTVVNEYQVLFGRVKIDKVSEERVVVKVQECPLREVFDEKRALSGGYFVCPKAILIASLLRKRIGKQVWPLFAKLDGDVLENEIVITREEINNAQGGSLADAT</sequence>
<dbReference type="Proteomes" id="UP000272051">
    <property type="component" value="Unassembled WGS sequence"/>
</dbReference>
<reference evidence="4 5" key="1">
    <citation type="submission" date="2018-06" db="EMBL/GenBank/DDBJ databases">
        <title>Extensive metabolic versatility and redundancy in microbially diverse, dynamic hydrothermal sediments.</title>
        <authorList>
            <person name="Dombrowski N."/>
            <person name="Teske A."/>
            <person name="Baker B.J."/>
        </authorList>
    </citation>
    <scope>NUCLEOTIDE SEQUENCE [LARGE SCALE GENOMIC DNA]</scope>
    <source>
        <strain evidence="4">B34_G17</strain>
    </source>
</reference>
<dbReference type="PANTHER" id="PTHR43080:SF2">
    <property type="entry name" value="CBS DOMAIN-CONTAINING PROTEIN"/>
    <property type="match status" value="1"/>
</dbReference>